<organism evidence="1 2">
    <name type="scientific">Sphaerochaeta pleomorpha (strain ATCC BAA-1885 / DSM 22778 / Grapes)</name>
    <dbReference type="NCBI Taxonomy" id="158190"/>
    <lineage>
        <taxon>Bacteria</taxon>
        <taxon>Pseudomonadati</taxon>
        <taxon>Spirochaetota</taxon>
        <taxon>Spirochaetia</taxon>
        <taxon>Spirochaetales</taxon>
        <taxon>Sphaerochaetaceae</taxon>
        <taxon>Sphaerochaeta</taxon>
    </lineage>
</organism>
<protein>
    <recommendedName>
        <fullName evidence="3">Glyoxalase-like domain-containing protein</fullName>
    </recommendedName>
</protein>
<dbReference type="AlphaFoldDB" id="G8QQH7"/>
<evidence type="ECO:0008006" key="3">
    <source>
        <dbReference type="Google" id="ProtNLM"/>
    </source>
</evidence>
<evidence type="ECO:0000313" key="1">
    <source>
        <dbReference type="EMBL" id="AEV30907.1"/>
    </source>
</evidence>
<gene>
    <name evidence="1" type="ordered locus">SpiGrapes_3161</name>
</gene>
<dbReference type="KEGG" id="sgp:SpiGrapes_3161"/>
<dbReference type="EMBL" id="CP003155">
    <property type="protein sequence ID" value="AEV30907.1"/>
    <property type="molecule type" value="Genomic_DNA"/>
</dbReference>
<dbReference type="eggNOG" id="ENOG50329E6">
    <property type="taxonomic scope" value="Bacteria"/>
</dbReference>
<sequence>MKIDHLVLNISRKYQQDSKEIKAIQNAGFPYKPDMGIRTKGFKVSNIWIGNEYLELVRLLLPSGGTWKKEWVDAYNLGHRGLMCLMLDTDNLDAEYKRLSSLYVPMTKPETVRYKWFLNLLSKTMPWRNSYIPVFFGVPMQIGFQETKDASQKGSMTPNSRDNSIRGIKKVVVEGGFTEGDLKMLAQLFPEGKQETEGFTVKLENNQTLVFRYNKEYHVTIVTDCKNAEFEKKYVSFENVTLRNS</sequence>
<dbReference type="RefSeq" id="WP_014271746.1">
    <property type="nucleotide sequence ID" value="NC_016633.1"/>
</dbReference>
<accession>G8QQH7</accession>
<dbReference type="OrthoDB" id="1897840at2"/>
<keyword evidence="2" id="KW-1185">Reference proteome</keyword>
<proteinExistence type="predicted"/>
<name>G8QQH7_SPHPG</name>
<evidence type="ECO:0000313" key="2">
    <source>
        <dbReference type="Proteomes" id="UP000005632"/>
    </source>
</evidence>
<dbReference type="STRING" id="158190.SpiGrapes_3161"/>
<dbReference type="Proteomes" id="UP000005632">
    <property type="component" value="Chromosome"/>
</dbReference>
<reference evidence="1 2" key="1">
    <citation type="submission" date="2011-11" db="EMBL/GenBank/DDBJ databases">
        <title>Complete sequence of Spirochaeta sp. grapes.</title>
        <authorList>
            <consortium name="US DOE Joint Genome Institute"/>
            <person name="Lucas S."/>
            <person name="Han J."/>
            <person name="Lapidus A."/>
            <person name="Cheng J.-F."/>
            <person name="Goodwin L."/>
            <person name="Pitluck S."/>
            <person name="Peters L."/>
            <person name="Ovchinnikova G."/>
            <person name="Munk A.C."/>
            <person name="Detter J.C."/>
            <person name="Han C."/>
            <person name="Tapia R."/>
            <person name="Land M."/>
            <person name="Hauser L."/>
            <person name="Kyrpides N."/>
            <person name="Ivanova N."/>
            <person name="Pagani I."/>
            <person name="Ritalahtilisa K."/>
            <person name="Loeffler F."/>
            <person name="Woyke T."/>
        </authorList>
    </citation>
    <scope>NUCLEOTIDE SEQUENCE [LARGE SCALE GENOMIC DNA]</scope>
    <source>
        <strain evidence="2">ATCC BAA-1885 / DSM 22778 / Grapes</strain>
    </source>
</reference>
<dbReference type="HOGENOM" id="CLU_1118392_0_0_12"/>